<feature type="transmembrane region" description="Helical" evidence="8">
    <location>
        <begin position="415"/>
        <end position="440"/>
    </location>
</feature>
<feature type="transmembrane region" description="Helical" evidence="8">
    <location>
        <begin position="78"/>
        <end position="97"/>
    </location>
</feature>
<dbReference type="OrthoDB" id="2376984at2759"/>
<feature type="transmembrane region" description="Helical" evidence="8">
    <location>
        <begin position="469"/>
        <end position="496"/>
    </location>
</feature>
<evidence type="ECO:0000256" key="4">
    <source>
        <dbReference type="ARBA" id="ARBA00022692"/>
    </source>
</evidence>
<feature type="transmembrane region" description="Helical" evidence="8">
    <location>
        <begin position="257"/>
        <end position="282"/>
    </location>
</feature>
<dbReference type="Pfam" id="PF14752">
    <property type="entry name" value="RBP_receptor"/>
    <property type="match status" value="1"/>
</dbReference>
<sequence>MFTTKNVTGDQRMESCVTSIQMNLFVHFALIPAVLITLFLSYLQRRTRPHIIDDKLPLEQRFGITVPVNFLSSYSNRWSYSAAWGATASTMFLLFFDEYSNYFDFSAPPWARAFVYLLSALEVGMDYYPFFACLATTHKLIGSVLGFLYALSWFCVQVVDLFQCPKNSPDSWMTYNKLMPLPSLICSLFLMGRFIHIFVKRMVACRRAEHIEEEEPFLVHHQFNHVKLLLRRKCDRDDMKKLSILQRIYNWDPNFKFPLRMIITVVLCLICLYNFILADFYLSPKAMKKLHSWILRTVNLSHVNSTNRILFILKDTWFYSTFPAVLYCVIYIFHLLACYRKQMRALWEGKMKFIPLKRTPAIVAASIRYTGNQVAYLMWGYLVLHILHFLFGLLITFWLVLPIKEGRGMQVLQGFGYTLLGIVLLLLVIVVQVVAAQFFFLQDKISPSDRNKPLAINNRRAFHNFSYFFMFYSVILGFGICLLRLILSLLLGSWFLAKIDRSLFPRGYERIDVGYCTWIGMLRMDLHHTHPVVLVFCHLLIQERDVKRQQKASEVTTPTDFLQVGKKQRCSAKWQLMYTLLNNPQLIMDRKQSNSLFPVGQEALECQILSTVHVRNRKQCVQNKE</sequence>
<evidence type="ECO:0000256" key="6">
    <source>
        <dbReference type="ARBA" id="ARBA00023136"/>
    </source>
</evidence>
<gene>
    <name evidence="10" type="primary">LOC117348513</name>
</gene>
<feature type="transmembrane region" description="Helical" evidence="8">
    <location>
        <begin position="385"/>
        <end position="403"/>
    </location>
</feature>
<accession>A0A6P8P6Y8</accession>
<evidence type="ECO:0000313" key="10">
    <source>
        <dbReference type="RefSeq" id="XP_033776620.1"/>
    </source>
</evidence>
<evidence type="ECO:0000256" key="8">
    <source>
        <dbReference type="SAM" id="Phobius"/>
    </source>
</evidence>
<dbReference type="RefSeq" id="XP_033776620.1">
    <property type="nucleotide sequence ID" value="XM_033920729.1"/>
</dbReference>
<feature type="transmembrane region" description="Helical" evidence="8">
    <location>
        <begin position="179"/>
        <end position="199"/>
    </location>
</feature>
<dbReference type="GO" id="GO:0071939">
    <property type="term" value="P:vitamin A import into cell"/>
    <property type="evidence" value="ECO:0007669"/>
    <property type="project" value="TreeGrafter"/>
</dbReference>
<evidence type="ECO:0000256" key="3">
    <source>
        <dbReference type="ARBA" id="ARBA00022475"/>
    </source>
</evidence>
<keyword evidence="5 8" id="KW-1133">Transmembrane helix</keyword>
<reference evidence="10" key="1">
    <citation type="submission" date="2025-08" db="UniProtKB">
        <authorList>
            <consortium name="RefSeq"/>
        </authorList>
    </citation>
    <scope>IDENTIFICATION</scope>
</reference>
<evidence type="ECO:0000256" key="1">
    <source>
        <dbReference type="ARBA" id="ARBA00004651"/>
    </source>
</evidence>
<dbReference type="KEGG" id="gsh:117348513"/>
<keyword evidence="2" id="KW-0813">Transport</keyword>
<dbReference type="GeneID" id="117348513"/>
<protein>
    <submittedName>
        <fullName evidence="10">Stimulated by retinoic acid gene 6 protein-like isoform X1</fullName>
    </submittedName>
</protein>
<keyword evidence="7" id="KW-0675">Receptor</keyword>
<proteinExistence type="predicted"/>
<feature type="transmembrane region" description="Helical" evidence="8">
    <location>
        <begin position="317"/>
        <end position="339"/>
    </location>
</feature>
<dbReference type="GO" id="GO:0005886">
    <property type="term" value="C:plasma membrane"/>
    <property type="evidence" value="ECO:0007669"/>
    <property type="project" value="UniProtKB-SubCell"/>
</dbReference>
<evidence type="ECO:0000256" key="7">
    <source>
        <dbReference type="ARBA" id="ARBA00023170"/>
    </source>
</evidence>
<dbReference type="InterPro" id="IPR026612">
    <property type="entry name" value="STRA6-like"/>
</dbReference>
<organism evidence="9 10">
    <name type="scientific">Geotrypetes seraphini</name>
    <name type="common">Gaboon caecilian</name>
    <name type="synonym">Caecilia seraphini</name>
    <dbReference type="NCBI Taxonomy" id="260995"/>
    <lineage>
        <taxon>Eukaryota</taxon>
        <taxon>Metazoa</taxon>
        <taxon>Chordata</taxon>
        <taxon>Craniata</taxon>
        <taxon>Vertebrata</taxon>
        <taxon>Euteleostomi</taxon>
        <taxon>Amphibia</taxon>
        <taxon>Gymnophiona</taxon>
        <taxon>Geotrypetes</taxon>
    </lineage>
</organism>
<dbReference type="GO" id="GO:0034632">
    <property type="term" value="F:retinol transmembrane transporter activity"/>
    <property type="evidence" value="ECO:0007669"/>
    <property type="project" value="InterPro"/>
</dbReference>
<keyword evidence="4 8" id="KW-0812">Transmembrane</keyword>
<comment type="subcellular location">
    <subcellularLocation>
        <location evidence="1">Cell membrane</location>
        <topology evidence="1">Multi-pass membrane protein</topology>
    </subcellularLocation>
</comment>
<keyword evidence="3" id="KW-1003">Cell membrane</keyword>
<dbReference type="PANTHER" id="PTHR21444:SF18">
    <property type="entry name" value="STIMULATED BY RETINOIC ACID GENE 6 PROTEIN-LIKE"/>
    <property type="match status" value="1"/>
</dbReference>
<keyword evidence="9" id="KW-1185">Reference proteome</keyword>
<evidence type="ECO:0000313" key="9">
    <source>
        <dbReference type="Proteomes" id="UP000515159"/>
    </source>
</evidence>
<dbReference type="GO" id="GO:0038023">
    <property type="term" value="F:signaling receptor activity"/>
    <property type="evidence" value="ECO:0007669"/>
    <property type="project" value="InterPro"/>
</dbReference>
<evidence type="ECO:0000256" key="5">
    <source>
        <dbReference type="ARBA" id="ARBA00022989"/>
    </source>
</evidence>
<feature type="transmembrane region" description="Helical" evidence="8">
    <location>
        <begin position="140"/>
        <end position="159"/>
    </location>
</feature>
<dbReference type="PANTHER" id="PTHR21444">
    <property type="entry name" value="COILED-COIL DOMAIN-CONTAINING PROTEIN 180"/>
    <property type="match status" value="1"/>
</dbReference>
<dbReference type="AlphaFoldDB" id="A0A6P8P6Y8"/>
<name>A0A6P8P6Y8_GEOSA</name>
<evidence type="ECO:0000256" key="2">
    <source>
        <dbReference type="ARBA" id="ARBA00022448"/>
    </source>
</evidence>
<keyword evidence="6 8" id="KW-0472">Membrane</keyword>
<feature type="transmembrane region" description="Helical" evidence="8">
    <location>
        <begin position="20"/>
        <end position="43"/>
    </location>
</feature>
<feature type="transmembrane region" description="Helical" evidence="8">
    <location>
        <begin position="109"/>
        <end position="128"/>
    </location>
</feature>
<dbReference type="InParanoid" id="A0A6P8P6Y8"/>
<dbReference type="Proteomes" id="UP000515159">
    <property type="component" value="Chromosome 14"/>
</dbReference>